<dbReference type="AlphaFoldDB" id="A0A6B2GYT9"/>
<reference evidence="2 3" key="1">
    <citation type="submission" date="2020-01" db="EMBL/GenBank/DDBJ databases">
        <authorList>
            <person name="Kim M.K."/>
        </authorList>
    </citation>
    <scope>NUCLEOTIDE SEQUENCE [LARGE SCALE GENOMIC DNA]</scope>
    <source>
        <strain evidence="2 3">BT213</strain>
    </source>
</reference>
<keyword evidence="1" id="KW-0732">Signal</keyword>
<comment type="caution">
    <text evidence="2">The sequence shown here is derived from an EMBL/GenBank/DDBJ whole genome shotgun (WGS) entry which is preliminary data.</text>
</comment>
<proteinExistence type="predicted"/>
<dbReference type="PROSITE" id="PS51257">
    <property type="entry name" value="PROKAR_LIPOPROTEIN"/>
    <property type="match status" value="1"/>
</dbReference>
<dbReference type="Proteomes" id="UP000478546">
    <property type="component" value="Unassembled WGS sequence"/>
</dbReference>
<feature type="chain" id="PRO_5025394514" description="Lipoprotein" evidence="1">
    <location>
        <begin position="21"/>
        <end position="51"/>
    </location>
</feature>
<evidence type="ECO:0000313" key="2">
    <source>
        <dbReference type="EMBL" id="NDK55193.1"/>
    </source>
</evidence>
<dbReference type="RefSeq" id="WP_162345243.1">
    <property type="nucleotide sequence ID" value="NZ_JAAEAA010000004.1"/>
</dbReference>
<feature type="signal peptide" evidence="1">
    <location>
        <begin position="1"/>
        <end position="20"/>
    </location>
</feature>
<keyword evidence="3" id="KW-1185">Reference proteome</keyword>
<gene>
    <name evidence="2" type="ORF">GWO68_04605</name>
</gene>
<evidence type="ECO:0008006" key="4">
    <source>
        <dbReference type="Google" id="ProtNLM"/>
    </source>
</evidence>
<protein>
    <recommendedName>
        <fullName evidence="4">Lipoprotein</fullName>
    </recommendedName>
</protein>
<evidence type="ECO:0000313" key="3">
    <source>
        <dbReference type="Proteomes" id="UP000478546"/>
    </source>
</evidence>
<evidence type="ECO:0000256" key="1">
    <source>
        <dbReference type="SAM" id="SignalP"/>
    </source>
</evidence>
<accession>A0A6B2GYT9</accession>
<sequence>MRKIISYLVIACVLASGSLAGCSQKTAQQKKTAKYQKMSKRGKAPCPCDSN</sequence>
<dbReference type="EMBL" id="JAAEAA010000004">
    <property type="protein sequence ID" value="NDK55193.1"/>
    <property type="molecule type" value="Genomic_DNA"/>
</dbReference>
<organism evidence="2 3">
    <name type="scientific">Pontibacter fetidus</name>
    <dbReference type="NCBI Taxonomy" id="2700082"/>
    <lineage>
        <taxon>Bacteria</taxon>
        <taxon>Pseudomonadati</taxon>
        <taxon>Bacteroidota</taxon>
        <taxon>Cytophagia</taxon>
        <taxon>Cytophagales</taxon>
        <taxon>Hymenobacteraceae</taxon>
        <taxon>Pontibacter</taxon>
    </lineage>
</organism>
<name>A0A6B2GYT9_9BACT</name>